<dbReference type="OrthoDB" id="9802328at2"/>
<dbReference type="GO" id="GO:0030170">
    <property type="term" value="F:pyridoxal phosphate binding"/>
    <property type="evidence" value="ECO:0007669"/>
    <property type="project" value="InterPro"/>
</dbReference>
<keyword evidence="9" id="KW-1185">Reference proteome</keyword>
<evidence type="ECO:0000256" key="6">
    <source>
        <dbReference type="RuleBase" id="RU000481"/>
    </source>
</evidence>
<feature type="domain" description="Aminotransferase class I/classII large" evidence="7">
    <location>
        <begin position="33"/>
        <end position="386"/>
    </location>
</feature>
<dbReference type="InterPro" id="IPR004839">
    <property type="entry name" value="Aminotransferase_I/II_large"/>
</dbReference>
<dbReference type="PRINTS" id="PR00753">
    <property type="entry name" value="ACCSYNTHASE"/>
</dbReference>
<proteinExistence type="inferred from homology"/>
<comment type="similarity">
    <text evidence="2 6">Belongs to the class-I pyridoxal-phosphate-dependent aminotransferase family.</text>
</comment>
<organism evidence="8 9">
    <name type="scientific">Viridibacillus arvi</name>
    <dbReference type="NCBI Taxonomy" id="263475"/>
    <lineage>
        <taxon>Bacteria</taxon>
        <taxon>Bacillati</taxon>
        <taxon>Bacillota</taxon>
        <taxon>Bacilli</taxon>
        <taxon>Bacillales</taxon>
        <taxon>Caryophanaceae</taxon>
        <taxon>Viridibacillus</taxon>
    </lineage>
</organism>
<evidence type="ECO:0000256" key="3">
    <source>
        <dbReference type="ARBA" id="ARBA00022576"/>
    </source>
</evidence>
<name>A0A0M0LEA6_9BACL</name>
<evidence type="ECO:0000256" key="4">
    <source>
        <dbReference type="ARBA" id="ARBA00022679"/>
    </source>
</evidence>
<reference evidence="9" key="1">
    <citation type="submission" date="2015-08" db="EMBL/GenBank/DDBJ databases">
        <title>Fjat-10028 dsm 16317.</title>
        <authorList>
            <person name="Liu B."/>
            <person name="Wang J."/>
            <person name="Zhu Y."/>
            <person name="Liu G."/>
            <person name="Chen Q."/>
            <person name="Chen Z."/>
            <person name="Lan J."/>
            <person name="Che J."/>
            <person name="Ge C."/>
            <person name="Shi H."/>
            <person name="Pan Z."/>
            <person name="Liu X."/>
        </authorList>
    </citation>
    <scope>NUCLEOTIDE SEQUENCE [LARGE SCALE GENOMIC DNA]</scope>
    <source>
        <strain evidence="9">DSM 16317</strain>
    </source>
</reference>
<dbReference type="AlphaFoldDB" id="A0A0M0LEA6"/>
<dbReference type="Gene3D" id="3.90.1150.10">
    <property type="entry name" value="Aspartate Aminotransferase, domain 1"/>
    <property type="match status" value="1"/>
</dbReference>
<dbReference type="GeneID" id="301136731"/>
<dbReference type="Gene3D" id="3.40.640.10">
    <property type="entry name" value="Type I PLP-dependent aspartate aminotransferase-like (Major domain)"/>
    <property type="match status" value="1"/>
</dbReference>
<keyword evidence="3 6" id="KW-0032">Aminotransferase</keyword>
<dbReference type="RefSeq" id="WP_053417222.1">
    <property type="nucleotide sequence ID" value="NZ_JBCMHV010000018.1"/>
</dbReference>
<sequence>MKQHLADRVKTLTPSTTLAITAKAKELKDQGIDVIGLGAGEPDFNTPKNILDAATDSMMKGFTKYTPAGGLPALKQAIIAKLERDNNLTYAPNEVMVGVGAKHVLYTLFQVLLNPGDEVIIPIPYWVSYPEQVKLAGGVPVHLEATAEQQYKVTAEQLRGAITDKTRALILNSPSNPTGMVYTKEELAEIAAVCEEADILIVSDEIYEKLVYNGVKHFSIAQLSDSVKARTMVINGVAKSHSMTGWRIGYAAGNAEIIKAMTDLASHSTSNATTTAQYATIEAYNGPQDAVEEMRQAFESRLTEIYPKINAIPGFHVLKPEGAFYLLPDVSEAAAKTGYESVDAFAKALLEEANVAVIPGSGFGAEKTVRLSYATSLEALEEAVSRMDKFVKSKWQD</sequence>
<dbReference type="InterPro" id="IPR004838">
    <property type="entry name" value="NHTrfase_class1_PyrdxlP-BS"/>
</dbReference>
<evidence type="ECO:0000259" key="7">
    <source>
        <dbReference type="Pfam" id="PF00155"/>
    </source>
</evidence>
<evidence type="ECO:0000313" key="8">
    <source>
        <dbReference type="EMBL" id="KOO49028.1"/>
    </source>
</evidence>
<gene>
    <name evidence="8" type="ORF">AMD00_11555</name>
</gene>
<dbReference type="Pfam" id="PF00155">
    <property type="entry name" value="Aminotran_1_2"/>
    <property type="match status" value="1"/>
</dbReference>
<dbReference type="EC" id="2.6.1.-" evidence="6"/>
<keyword evidence="4 6" id="KW-0808">Transferase</keyword>
<dbReference type="GO" id="GO:0008483">
    <property type="term" value="F:transaminase activity"/>
    <property type="evidence" value="ECO:0007669"/>
    <property type="project" value="UniProtKB-KW"/>
</dbReference>
<dbReference type="InterPro" id="IPR015421">
    <property type="entry name" value="PyrdxlP-dep_Trfase_major"/>
</dbReference>
<evidence type="ECO:0000256" key="1">
    <source>
        <dbReference type="ARBA" id="ARBA00001933"/>
    </source>
</evidence>
<evidence type="ECO:0000256" key="5">
    <source>
        <dbReference type="ARBA" id="ARBA00022898"/>
    </source>
</evidence>
<dbReference type="Proteomes" id="UP000036867">
    <property type="component" value="Unassembled WGS sequence"/>
</dbReference>
<dbReference type="PROSITE" id="PS00105">
    <property type="entry name" value="AA_TRANSFER_CLASS_1"/>
    <property type="match status" value="1"/>
</dbReference>
<dbReference type="PANTHER" id="PTHR46383:SF1">
    <property type="entry name" value="ASPARTATE AMINOTRANSFERASE"/>
    <property type="match status" value="1"/>
</dbReference>
<comment type="cofactor">
    <cofactor evidence="1 6">
        <name>pyridoxal 5'-phosphate</name>
        <dbReference type="ChEBI" id="CHEBI:597326"/>
    </cofactor>
</comment>
<keyword evidence="5" id="KW-0663">Pyridoxal phosphate</keyword>
<dbReference type="InterPro" id="IPR015424">
    <property type="entry name" value="PyrdxlP-dep_Trfase"/>
</dbReference>
<evidence type="ECO:0000256" key="2">
    <source>
        <dbReference type="ARBA" id="ARBA00007441"/>
    </source>
</evidence>
<dbReference type="FunFam" id="3.40.640.10:FF:000033">
    <property type="entry name" value="Aspartate aminotransferase"/>
    <property type="match status" value="1"/>
</dbReference>
<protein>
    <recommendedName>
        <fullName evidence="6">Aminotransferase</fullName>
        <ecNumber evidence="6">2.6.1.-</ecNumber>
    </recommendedName>
</protein>
<dbReference type="SUPFAM" id="SSF53383">
    <property type="entry name" value="PLP-dependent transferases"/>
    <property type="match status" value="1"/>
</dbReference>
<dbReference type="InterPro" id="IPR050596">
    <property type="entry name" value="AspAT/PAT-like"/>
</dbReference>
<dbReference type="PANTHER" id="PTHR46383">
    <property type="entry name" value="ASPARTATE AMINOTRANSFERASE"/>
    <property type="match status" value="1"/>
</dbReference>
<dbReference type="STRING" id="263475.AMD00_11555"/>
<dbReference type="PATRIC" id="fig|263475.3.peg.3551"/>
<dbReference type="InterPro" id="IPR015422">
    <property type="entry name" value="PyrdxlP-dep_Trfase_small"/>
</dbReference>
<comment type="caution">
    <text evidence="8">The sequence shown here is derived from an EMBL/GenBank/DDBJ whole genome shotgun (WGS) entry which is preliminary data.</text>
</comment>
<dbReference type="CDD" id="cd00609">
    <property type="entry name" value="AAT_like"/>
    <property type="match status" value="1"/>
</dbReference>
<evidence type="ECO:0000313" key="9">
    <source>
        <dbReference type="Proteomes" id="UP000036867"/>
    </source>
</evidence>
<accession>A0A0M0LEA6</accession>
<dbReference type="GO" id="GO:0006520">
    <property type="term" value="P:amino acid metabolic process"/>
    <property type="evidence" value="ECO:0007669"/>
    <property type="project" value="InterPro"/>
</dbReference>
<dbReference type="EMBL" id="LILB01000005">
    <property type="protein sequence ID" value="KOO49028.1"/>
    <property type="molecule type" value="Genomic_DNA"/>
</dbReference>